<dbReference type="VEuPathDB" id="HostDB:ENSCPOG00000039097"/>
<reference evidence="5" key="2">
    <citation type="submission" date="2025-08" db="UniProtKB">
        <authorList>
            <consortium name="Ensembl"/>
        </authorList>
    </citation>
    <scope>IDENTIFICATION</scope>
    <source>
        <strain evidence="5">2N</strain>
    </source>
</reference>
<evidence type="ECO:0000256" key="2">
    <source>
        <dbReference type="ARBA" id="ARBA00023157"/>
    </source>
</evidence>
<keyword evidence="3" id="KW-0812">Transmembrane</keyword>
<dbReference type="Ensembl" id="ENSCPOT00000034233.1">
    <property type="protein sequence ID" value="ENSCPOP00000032954.1"/>
    <property type="gene ID" value="ENSCPOG00000039097.1"/>
</dbReference>
<accession>A0A286Y540</accession>
<dbReference type="FunCoup" id="A0A286Y540">
    <property type="interactions" value="444"/>
</dbReference>
<dbReference type="GeneID" id="100727116"/>
<dbReference type="InterPro" id="IPR001304">
    <property type="entry name" value="C-type_lectin-like"/>
</dbReference>
<evidence type="ECO:0000259" key="4">
    <source>
        <dbReference type="PROSITE" id="PS50041"/>
    </source>
</evidence>
<dbReference type="Proteomes" id="UP000005447">
    <property type="component" value="Unassembled WGS sequence"/>
</dbReference>
<dbReference type="Pfam" id="PF00059">
    <property type="entry name" value="Lectin_C"/>
    <property type="match status" value="1"/>
</dbReference>
<evidence type="ECO:0000313" key="6">
    <source>
        <dbReference type="Proteomes" id="UP000005447"/>
    </source>
</evidence>
<evidence type="ECO:0000256" key="1">
    <source>
        <dbReference type="ARBA" id="ARBA00022734"/>
    </source>
</evidence>
<dbReference type="OrthoDB" id="6133475at2759"/>
<dbReference type="eggNOG" id="KOG4297">
    <property type="taxonomic scope" value="Eukaryota"/>
</dbReference>
<dbReference type="STRING" id="10141.ENSCPOP00000032954"/>
<evidence type="ECO:0000313" key="5">
    <source>
        <dbReference type="Ensembl" id="ENSCPOP00000032954.1"/>
    </source>
</evidence>
<dbReference type="GeneTree" id="ENSGT00940000162400"/>
<keyword evidence="6" id="KW-1185">Reference proteome</keyword>
<dbReference type="InterPro" id="IPR016186">
    <property type="entry name" value="C-type_lectin-like/link_sf"/>
</dbReference>
<dbReference type="SUPFAM" id="SSF56436">
    <property type="entry name" value="C-type lectin-like"/>
    <property type="match status" value="1"/>
</dbReference>
<sequence>MQLVEPQSKMQGYQHSQMIPWVVAVVLISLLSACFIASCLVTHHKFLQCRRETKILPEYHKKLICTREASGQKGGTWTCCPVGWRVFQSNCYFPFHDNKTWADSEKNCSGIGAHLASIVSEAEQNFTTKILKELFSYFIGLKSENGRGQWHWVDQTPFNPHKAFWLEKTSIISIRKIVLSLLMTKTYGAGMIFLVT</sequence>
<proteinExistence type="predicted"/>
<keyword evidence="1" id="KW-0430">Lectin</keyword>
<dbReference type="InParanoid" id="A0A286Y540"/>
<name>A0A286Y540_CAVPO</name>
<gene>
    <name evidence="5" type="primary">Clec4d</name>
</gene>
<dbReference type="GO" id="GO:0030246">
    <property type="term" value="F:carbohydrate binding"/>
    <property type="evidence" value="ECO:0007669"/>
    <property type="project" value="UniProtKB-KW"/>
</dbReference>
<reference evidence="6" key="1">
    <citation type="journal article" date="2011" name="Nature">
        <title>A high-resolution map of human evolutionary constraint using 29 mammals.</title>
        <authorList>
            <person name="Lindblad-Toh K."/>
            <person name="Garber M."/>
            <person name="Zuk O."/>
            <person name="Lin M.F."/>
            <person name="Parker B.J."/>
            <person name="Washietl S."/>
            <person name="Kheradpour P."/>
            <person name="Ernst J."/>
            <person name="Jordan G."/>
            <person name="Mauceli E."/>
            <person name="Ward L.D."/>
            <person name="Lowe C.B."/>
            <person name="Holloway A.K."/>
            <person name="Clamp M."/>
            <person name="Gnerre S."/>
            <person name="Alfoldi J."/>
            <person name="Beal K."/>
            <person name="Chang J."/>
            <person name="Clawson H."/>
            <person name="Cuff J."/>
            <person name="Di Palma F."/>
            <person name="Fitzgerald S."/>
            <person name="Flicek P."/>
            <person name="Guttman M."/>
            <person name="Hubisz M.J."/>
            <person name="Jaffe D.B."/>
            <person name="Jungreis I."/>
            <person name="Kent W.J."/>
            <person name="Kostka D."/>
            <person name="Lara M."/>
            <person name="Martins A.L."/>
            <person name="Massingham T."/>
            <person name="Moltke I."/>
            <person name="Raney B.J."/>
            <person name="Rasmussen M.D."/>
            <person name="Robinson J."/>
            <person name="Stark A."/>
            <person name="Vilella A.J."/>
            <person name="Wen J."/>
            <person name="Xie X."/>
            <person name="Zody M.C."/>
            <person name="Baldwin J."/>
            <person name="Bloom T."/>
            <person name="Chin C.W."/>
            <person name="Heiman D."/>
            <person name="Nicol R."/>
            <person name="Nusbaum C."/>
            <person name="Young S."/>
            <person name="Wilkinson J."/>
            <person name="Worley K.C."/>
            <person name="Kovar C.L."/>
            <person name="Muzny D.M."/>
            <person name="Gibbs R.A."/>
            <person name="Cree A."/>
            <person name="Dihn H.H."/>
            <person name="Fowler G."/>
            <person name="Jhangiani S."/>
            <person name="Joshi V."/>
            <person name="Lee S."/>
            <person name="Lewis L.R."/>
            <person name="Nazareth L.V."/>
            <person name="Okwuonu G."/>
            <person name="Santibanez J."/>
            <person name="Warren W.C."/>
            <person name="Mardis E.R."/>
            <person name="Weinstock G.M."/>
            <person name="Wilson R.K."/>
            <person name="Delehaunty K."/>
            <person name="Dooling D."/>
            <person name="Fronik C."/>
            <person name="Fulton L."/>
            <person name="Fulton B."/>
            <person name="Graves T."/>
            <person name="Minx P."/>
            <person name="Sodergren E."/>
            <person name="Birney E."/>
            <person name="Margulies E.H."/>
            <person name="Herrero J."/>
            <person name="Green E.D."/>
            <person name="Haussler D."/>
            <person name="Siepel A."/>
            <person name="Goldman N."/>
            <person name="Pollard K.S."/>
            <person name="Pedersen J.S."/>
            <person name="Lander E.S."/>
            <person name="Kellis M."/>
        </authorList>
    </citation>
    <scope>NUCLEOTIDE SEQUENCE [LARGE SCALE GENOMIC DNA]</scope>
    <source>
        <strain evidence="6">2N</strain>
    </source>
</reference>
<dbReference type="InterPro" id="IPR016187">
    <property type="entry name" value="CTDL_fold"/>
</dbReference>
<dbReference type="PANTHER" id="PTHR46746">
    <property type="entry name" value="KILLER CELL LECTIN-LIKE RECEPTOR SUBFAMILY F MEMBER 2"/>
    <property type="match status" value="1"/>
</dbReference>
<dbReference type="Bgee" id="ENSCPOG00000039097">
    <property type="expression patterns" value="Expressed in uterine cervix and 1 other cell type or tissue"/>
</dbReference>
<keyword evidence="2" id="KW-1015">Disulfide bond</keyword>
<feature type="domain" description="C-type lectin" evidence="4">
    <location>
        <begin position="87"/>
        <end position="165"/>
    </location>
</feature>
<keyword evidence="3" id="KW-1133">Transmembrane helix</keyword>
<dbReference type="Gene3D" id="3.10.100.10">
    <property type="entry name" value="Mannose-Binding Protein A, subunit A"/>
    <property type="match status" value="1"/>
</dbReference>
<dbReference type="KEGG" id="cpoc:100727116"/>
<organism evidence="5 6">
    <name type="scientific">Cavia porcellus</name>
    <name type="common">Guinea pig</name>
    <dbReference type="NCBI Taxonomy" id="10141"/>
    <lineage>
        <taxon>Eukaryota</taxon>
        <taxon>Metazoa</taxon>
        <taxon>Chordata</taxon>
        <taxon>Craniata</taxon>
        <taxon>Vertebrata</taxon>
        <taxon>Euteleostomi</taxon>
        <taxon>Mammalia</taxon>
        <taxon>Eutheria</taxon>
        <taxon>Euarchontoglires</taxon>
        <taxon>Glires</taxon>
        <taxon>Rodentia</taxon>
        <taxon>Hystricomorpha</taxon>
        <taxon>Caviidae</taxon>
        <taxon>Cavia</taxon>
    </lineage>
</organism>
<dbReference type="PROSITE" id="PS50041">
    <property type="entry name" value="C_TYPE_LECTIN_2"/>
    <property type="match status" value="1"/>
</dbReference>
<keyword evidence="3" id="KW-0472">Membrane</keyword>
<dbReference type="OMA" id="QWIPWVI"/>
<dbReference type="InterPro" id="IPR051379">
    <property type="entry name" value="C-type_Lectin_Receptor_IMM"/>
</dbReference>
<reference evidence="5" key="3">
    <citation type="submission" date="2025-09" db="UniProtKB">
        <authorList>
            <consortium name="Ensembl"/>
        </authorList>
    </citation>
    <scope>IDENTIFICATION</scope>
    <source>
        <strain evidence="5">2N</strain>
    </source>
</reference>
<dbReference type="CTD" id="338339"/>
<dbReference type="PANTHER" id="PTHR46746:SF9">
    <property type="entry name" value="CD209 ANTIGEN-LIKE PROTEIN C-LIKE"/>
    <property type="match status" value="1"/>
</dbReference>
<feature type="transmembrane region" description="Helical" evidence="3">
    <location>
        <begin position="18"/>
        <end position="41"/>
    </location>
</feature>
<dbReference type="SMART" id="SM00034">
    <property type="entry name" value="CLECT"/>
    <property type="match status" value="1"/>
</dbReference>
<protein>
    <recommendedName>
        <fullName evidence="4">C-type lectin domain-containing protein</fullName>
    </recommendedName>
</protein>
<feature type="transmembrane region" description="Helical" evidence="3">
    <location>
        <begin position="177"/>
        <end position="195"/>
    </location>
</feature>
<dbReference type="EMBL" id="AAKN02030739">
    <property type="status" value="NOT_ANNOTATED_CDS"/>
    <property type="molecule type" value="Genomic_DNA"/>
</dbReference>
<dbReference type="AlphaFoldDB" id="A0A286Y540"/>
<evidence type="ECO:0000256" key="3">
    <source>
        <dbReference type="SAM" id="Phobius"/>
    </source>
</evidence>